<dbReference type="EMBL" id="FOND01000003">
    <property type="protein sequence ID" value="SFE32558.1"/>
    <property type="molecule type" value="Genomic_DNA"/>
</dbReference>
<name>A0A1I1ZMI0_9ACTN</name>
<keyword evidence="2" id="KW-1185">Reference proteome</keyword>
<evidence type="ECO:0000313" key="2">
    <source>
        <dbReference type="Proteomes" id="UP000198589"/>
    </source>
</evidence>
<dbReference type="Proteomes" id="UP000198589">
    <property type="component" value="Unassembled WGS sequence"/>
</dbReference>
<evidence type="ECO:0000313" key="1">
    <source>
        <dbReference type="EMBL" id="SFE32558.1"/>
    </source>
</evidence>
<protein>
    <submittedName>
        <fullName evidence="1">Uncharacterized protein</fullName>
    </submittedName>
</protein>
<organism evidence="1 2">
    <name type="scientific">Blastococcus tunisiensis</name>
    <dbReference type="NCBI Taxonomy" id="1798228"/>
    <lineage>
        <taxon>Bacteria</taxon>
        <taxon>Bacillati</taxon>
        <taxon>Actinomycetota</taxon>
        <taxon>Actinomycetes</taxon>
        <taxon>Geodermatophilales</taxon>
        <taxon>Geodermatophilaceae</taxon>
        <taxon>Blastococcus</taxon>
    </lineage>
</organism>
<accession>A0A1I1ZMI0</accession>
<proteinExistence type="predicted"/>
<reference evidence="2" key="1">
    <citation type="submission" date="2016-10" db="EMBL/GenBank/DDBJ databases">
        <authorList>
            <person name="Varghese N."/>
            <person name="Submissions S."/>
        </authorList>
    </citation>
    <scope>NUCLEOTIDE SEQUENCE [LARGE SCALE GENOMIC DNA]</scope>
    <source>
        <strain evidence="2">DSM 46838</strain>
    </source>
</reference>
<dbReference type="RefSeq" id="WP_217640604.1">
    <property type="nucleotide sequence ID" value="NZ_FOND01000003.1"/>
</dbReference>
<gene>
    <name evidence="1" type="ORF">SAMN05216574_10394</name>
</gene>
<dbReference type="AlphaFoldDB" id="A0A1I1ZMI0"/>
<sequence>MLLPVAQHAWRTVDAVAGSVEPELMMRSGTDDAGAVGELLQVAGDVDLLAYAALTLTADGDELSPDERVVRTFLDAPSTARLSLPELLVELRRKAAHDRLRAEAAALAADDGDRAEAAEVLRDMESLRAW</sequence>